<dbReference type="Proteomes" id="UP001165366">
    <property type="component" value="Unassembled WGS sequence"/>
</dbReference>
<accession>A0ABS9KD07</accession>
<dbReference type="Pfam" id="PF14052">
    <property type="entry name" value="Caps_assemb_Wzi"/>
    <property type="match status" value="1"/>
</dbReference>
<reference evidence="1" key="2">
    <citation type="submission" date="2024-05" db="EMBL/GenBank/DDBJ databases">
        <title>Rhodohalobacter halophilus gen. nov., sp. nov., a moderately halophilic member of the family Balneolaceae.</title>
        <authorList>
            <person name="Xia J."/>
        </authorList>
    </citation>
    <scope>NUCLEOTIDE SEQUENCE</scope>
    <source>
        <strain evidence="1">WB101</strain>
    </source>
</reference>
<keyword evidence="2" id="KW-1185">Reference proteome</keyword>
<dbReference type="Gene3D" id="2.40.160.130">
    <property type="entry name" value="Capsule assembly protein Wzi"/>
    <property type="match status" value="1"/>
</dbReference>
<evidence type="ECO:0000313" key="1">
    <source>
        <dbReference type="EMBL" id="MCG2588705.1"/>
    </source>
</evidence>
<protein>
    <submittedName>
        <fullName evidence="1">Capsule assembly Wzi family protein</fullName>
    </submittedName>
</protein>
<dbReference type="InterPro" id="IPR026950">
    <property type="entry name" value="Caps_assemb_Wzi"/>
</dbReference>
<sequence length="485" mass="54288">MAILKRFLFLAIFFSIISLPNLYGQFSIETSGIFSSENTTPFWFQSNRYGVYSDEGSQFMSRLQYHNSYDTENIDILYGASAIARPGDRSTLSFNQGYLKVRGYGLEFSGGRFMDPSPLFYDNELGMGSLGVSTNATPIPKLKLGLHDWLTVPYTNDFLQVFGYITHGWLGSARFGSDVLLHEKAGYFKIGGDRVLNFYGGLVHYVIWGGSTPEEGNIPSGLSDFIDVFFAQSGDASTPGSEEAYVLGNQLGTWAFGSLIDLNEADISVYLQSPIETKYDLKLSNMSDILTGVSVNFSEELKLPIDSFVYEYMYTKNQSGPRRLNPDADPSIDKYRGNQNYYNHEIYETGWAYQLRTIGNPLFKPDPDSLGILNNRIVAHHIGLESSFSQTKIFGKITYSKNFGKRCDNRVPDLGEGELFGIQCDNEVKIGSSRSLTQWSFLAGAEFPLPINLNENIRLRLEAAFDDGILFGDQFGVLTSIKWTL</sequence>
<dbReference type="RefSeq" id="WP_237853547.1">
    <property type="nucleotide sequence ID" value="NZ_JAKLWS010000009.1"/>
</dbReference>
<reference evidence="1" key="1">
    <citation type="submission" date="2022-01" db="EMBL/GenBank/DDBJ databases">
        <authorList>
            <person name="Wang Y."/>
        </authorList>
    </citation>
    <scope>NUCLEOTIDE SEQUENCE</scope>
    <source>
        <strain evidence="1">WB101</strain>
    </source>
</reference>
<evidence type="ECO:0000313" key="2">
    <source>
        <dbReference type="Proteomes" id="UP001165366"/>
    </source>
</evidence>
<name>A0ABS9KD07_9BACT</name>
<gene>
    <name evidence="1" type="ORF">L6773_09020</name>
</gene>
<comment type="caution">
    <text evidence="1">The sequence shown here is derived from an EMBL/GenBank/DDBJ whole genome shotgun (WGS) entry which is preliminary data.</text>
</comment>
<dbReference type="InterPro" id="IPR038636">
    <property type="entry name" value="Wzi_sf"/>
</dbReference>
<organism evidence="1 2">
    <name type="scientific">Rhodohalobacter sulfatireducens</name>
    <dbReference type="NCBI Taxonomy" id="2911366"/>
    <lineage>
        <taxon>Bacteria</taxon>
        <taxon>Pseudomonadati</taxon>
        <taxon>Balneolota</taxon>
        <taxon>Balneolia</taxon>
        <taxon>Balneolales</taxon>
        <taxon>Balneolaceae</taxon>
        <taxon>Rhodohalobacter</taxon>
    </lineage>
</organism>
<proteinExistence type="predicted"/>
<dbReference type="EMBL" id="JAKLWS010000009">
    <property type="protein sequence ID" value="MCG2588705.1"/>
    <property type="molecule type" value="Genomic_DNA"/>
</dbReference>